<organism evidence="1 2">
    <name type="scientific">Niastella yeongjuensis</name>
    <dbReference type="NCBI Taxonomy" id="354355"/>
    <lineage>
        <taxon>Bacteria</taxon>
        <taxon>Pseudomonadati</taxon>
        <taxon>Bacteroidota</taxon>
        <taxon>Chitinophagia</taxon>
        <taxon>Chitinophagales</taxon>
        <taxon>Chitinophagaceae</taxon>
        <taxon>Niastella</taxon>
    </lineage>
</organism>
<accession>A0A1V9EVW0</accession>
<evidence type="ECO:0000313" key="2">
    <source>
        <dbReference type="Proteomes" id="UP000192610"/>
    </source>
</evidence>
<dbReference type="RefSeq" id="WP_081198629.1">
    <property type="nucleotide sequence ID" value="NZ_FOCZ01000001.1"/>
</dbReference>
<dbReference type="EMBL" id="LVXG01000012">
    <property type="protein sequence ID" value="OQP50297.1"/>
    <property type="molecule type" value="Genomic_DNA"/>
</dbReference>
<comment type="caution">
    <text evidence="1">The sequence shown here is derived from an EMBL/GenBank/DDBJ whole genome shotgun (WGS) entry which is preliminary data.</text>
</comment>
<sequence>MSKDKRYDTVKKLVTGGYIKKFSEIIDTIPKSTITRDLGMHHQTFKKVMKSPERLSFTDAFKIASFIEIDEREIMNLIYNEWLEKKAKRKK</sequence>
<keyword evidence="2" id="KW-1185">Reference proteome</keyword>
<evidence type="ECO:0000313" key="1">
    <source>
        <dbReference type="EMBL" id="OQP50297.1"/>
    </source>
</evidence>
<reference evidence="2" key="1">
    <citation type="submission" date="2016-04" db="EMBL/GenBank/DDBJ databases">
        <authorList>
            <person name="Chen L."/>
            <person name="Zhuang W."/>
            <person name="Wang G."/>
        </authorList>
    </citation>
    <scope>NUCLEOTIDE SEQUENCE [LARGE SCALE GENOMIC DNA]</scope>
    <source>
        <strain evidence="2">17621</strain>
    </source>
</reference>
<gene>
    <name evidence="1" type="ORF">A4H97_00160</name>
</gene>
<proteinExistence type="predicted"/>
<dbReference type="OrthoDB" id="676945at2"/>
<dbReference type="STRING" id="354355.SAMN05660816_00919"/>
<name>A0A1V9EVW0_9BACT</name>
<dbReference type="AlphaFoldDB" id="A0A1V9EVW0"/>
<dbReference type="Proteomes" id="UP000192610">
    <property type="component" value="Unassembled WGS sequence"/>
</dbReference>
<protein>
    <submittedName>
        <fullName evidence="1">Uncharacterized protein</fullName>
    </submittedName>
</protein>